<dbReference type="SUPFAM" id="SSF53383">
    <property type="entry name" value="PLP-dependent transferases"/>
    <property type="match status" value="1"/>
</dbReference>
<evidence type="ECO:0000313" key="5">
    <source>
        <dbReference type="EMBL" id="TQE98786.1"/>
    </source>
</evidence>
<dbReference type="InterPro" id="IPR015422">
    <property type="entry name" value="PyrdxlP-dep_Trfase_small"/>
</dbReference>
<name>A0A540VQ49_9GAMM</name>
<gene>
    <name evidence="5" type="primary">dapC</name>
    <name evidence="5" type="ORF">FKY71_12000</name>
</gene>
<dbReference type="EMBL" id="VIFK01000136">
    <property type="protein sequence ID" value="TQE98786.1"/>
    <property type="molecule type" value="Genomic_DNA"/>
</dbReference>
<dbReference type="GO" id="GO:0009089">
    <property type="term" value="P:lysine biosynthetic process via diaminopimelate"/>
    <property type="evidence" value="ECO:0007669"/>
    <property type="project" value="InterPro"/>
</dbReference>
<dbReference type="STRING" id="1260251.SPISAL_04515"/>
<dbReference type="InterPro" id="IPR050881">
    <property type="entry name" value="LL-DAP_aminotransferase"/>
</dbReference>
<evidence type="ECO:0000256" key="2">
    <source>
        <dbReference type="ARBA" id="ARBA00022576"/>
    </source>
</evidence>
<dbReference type="AlphaFoldDB" id="A0A540VQ49"/>
<organism evidence="5 6">
    <name type="scientific">Spiribacter salinus</name>
    <dbReference type="NCBI Taxonomy" id="1335746"/>
    <lineage>
        <taxon>Bacteria</taxon>
        <taxon>Pseudomonadati</taxon>
        <taxon>Pseudomonadota</taxon>
        <taxon>Gammaproteobacteria</taxon>
        <taxon>Chromatiales</taxon>
        <taxon>Ectothiorhodospiraceae</taxon>
        <taxon>Spiribacter</taxon>
    </lineage>
</organism>
<dbReference type="Gene3D" id="3.40.640.10">
    <property type="entry name" value="Type I PLP-dependent aspartate aminotransferase-like (Major domain)"/>
    <property type="match status" value="1"/>
</dbReference>
<evidence type="ECO:0000256" key="1">
    <source>
        <dbReference type="ARBA" id="ARBA00001933"/>
    </source>
</evidence>
<evidence type="ECO:0000256" key="3">
    <source>
        <dbReference type="ARBA" id="ARBA00022679"/>
    </source>
</evidence>
<dbReference type="CDD" id="cd00609">
    <property type="entry name" value="AAT_like"/>
    <property type="match status" value="1"/>
</dbReference>
<sequence>MSHHSHPGLARLQPYPFQRLRALLEGVEPPAGVTPVPLSIGEPKHPAPDFIAETLRQAIDSSIGRYPATLGSAALREGIAEWLTRRFNLPSGGVDPTTQVLPAAGTREALFAVTQALIDPAQRPGVIMPNPFYQIYEGAALLAGAEPIYLNTDHASDELPDIDRIDAATWRRCGLIYLCSPGNPSGRVLPQSFWTRLFELQDTHGFIIAADECYSELYRDEAAPPLGLLAACQAAGRPDYSGCLVFHSLSKRSNVPGLRSGFIAGDAQLIRDFTAYRTYQGCALPLHTQQASLMAWQDEAHVRDNRAAYRAKFEIASRLLQDVVPYREPEAGFYLWLPVPRGNDEAFARDLYAATGVTVLPGRYLSRPTAAGDPGAGRVRLALVAETGICEDALGRIRQFIEQTD</sequence>
<dbReference type="PANTHER" id="PTHR42832">
    <property type="entry name" value="AMINO ACID AMINOTRANSFERASE"/>
    <property type="match status" value="1"/>
</dbReference>
<dbReference type="GO" id="GO:0009016">
    <property type="term" value="F:succinyldiaminopimelate transaminase activity"/>
    <property type="evidence" value="ECO:0007669"/>
    <property type="project" value="UniProtKB-EC"/>
</dbReference>
<dbReference type="GO" id="GO:0030170">
    <property type="term" value="F:pyridoxal phosphate binding"/>
    <property type="evidence" value="ECO:0007669"/>
    <property type="project" value="InterPro"/>
</dbReference>
<reference evidence="5 6" key="1">
    <citation type="submission" date="2019-06" db="EMBL/GenBank/DDBJ databases">
        <title>Metagenome assembled Genome of Spiribacter salinus SL48-SHIP from the microbial mat of Salt Lake 48 (Novosibirsk region, Russia).</title>
        <authorList>
            <person name="Shipova A."/>
            <person name="Rozanov A.S."/>
            <person name="Bryanskaya A.V."/>
            <person name="Peltek S.E."/>
        </authorList>
    </citation>
    <scope>NUCLEOTIDE SEQUENCE [LARGE SCALE GENOMIC DNA]</scope>
    <source>
        <strain evidence="5">SL48-SHIP-2</strain>
    </source>
</reference>
<proteinExistence type="predicted"/>
<dbReference type="Proteomes" id="UP000315400">
    <property type="component" value="Unassembled WGS sequence"/>
</dbReference>
<dbReference type="Gene3D" id="3.90.1150.10">
    <property type="entry name" value="Aspartate Aminotransferase, domain 1"/>
    <property type="match status" value="1"/>
</dbReference>
<dbReference type="PANTHER" id="PTHR42832:SF3">
    <property type="entry name" value="L-GLUTAMINE--4-(METHYLSULFANYL)-2-OXOBUTANOATE AMINOTRANSFERASE"/>
    <property type="match status" value="1"/>
</dbReference>
<dbReference type="InterPro" id="IPR015424">
    <property type="entry name" value="PyrdxlP-dep_Trfase"/>
</dbReference>
<dbReference type="NCBIfam" id="TIGR03538">
    <property type="entry name" value="DapC_gpp"/>
    <property type="match status" value="1"/>
</dbReference>
<dbReference type="Pfam" id="PF00155">
    <property type="entry name" value="Aminotran_1_2"/>
    <property type="match status" value="1"/>
</dbReference>
<comment type="caution">
    <text evidence="5">The sequence shown here is derived from an EMBL/GenBank/DDBJ whole genome shotgun (WGS) entry which is preliminary data.</text>
</comment>
<comment type="cofactor">
    <cofactor evidence="1">
        <name>pyridoxal 5'-phosphate</name>
        <dbReference type="ChEBI" id="CHEBI:597326"/>
    </cofactor>
</comment>
<evidence type="ECO:0000259" key="4">
    <source>
        <dbReference type="Pfam" id="PF00155"/>
    </source>
</evidence>
<evidence type="ECO:0000313" key="6">
    <source>
        <dbReference type="Proteomes" id="UP000315400"/>
    </source>
</evidence>
<keyword evidence="3 5" id="KW-0808">Transferase</keyword>
<dbReference type="InterPro" id="IPR019878">
    <property type="entry name" value="DapC_beta/gammaproteobac"/>
</dbReference>
<accession>A0A540VQ49</accession>
<keyword evidence="2 5" id="KW-0032">Aminotransferase</keyword>
<dbReference type="InterPro" id="IPR004839">
    <property type="entry name" value="Aminotransferase_I/II_large"/>
</dbReference>
<dbReference type="InterPro" id="IPR015421">
    <property type="entry name" value="PyrdxlP-dep_Trfase_major"/>
</dbReference>
<protein>
    <submittedName>
        <fullName evidence="5">Succinyldiaminopimelate transaminase</fullName>
        <ecNumber evidence="5">2.6.1.17</ecNumber>
    </submittedName>
</protein>
<dbReference type="EC" id="2.6.1.17" evidence="5"/>
<feature type="domain" description="Aminotransferase class I/classII large" evidence="4">
    <location>
        <begin position="36"/>
        <end position="383"/>
    </location>
</feature>